<proteinExistence type="predicted"/>
<keyword evidence="2" id="KW-1185">Reference proteome</keyword>
<dbReference type="Proteomes" id="UP001597061">
    <property type="component" value="Unassembled WGS sequence"/>
</dbReference>
<reference evidence="2" key="1">
    <citation type="journal article" date="2019" name="Int. J. Syst. Evol. Microbiol.">
        <title>The Global Catalogue of Microorganisms (GCM) 10K type strain sequencing project: providing services to taxonomists for standard genome sequencing and annotation.</title>
        <authorList>
            <consortium name="The Broad Institute Genomics Platform"/>
            <consortium name="The Broad Institute Genome Sequencing Center for Infectious Disease"/>
            <person name="Wu L."/>
            <person name="Ma J."/>
        </authorList>
    </citation>
    <scope>NUCLEOTIDE SEQUENCE [LARGE SCALE GENOMIC DNA]</scope>
    <source>
        <strain evidence="2">CCUG 62414</strain>
    </source>
</reference>
<evidence type="ECO:0000313" key="2">
    <source>
        <dbReference type="Proteomes" id="UP001597061"/>
    </source>
</evidence>
<dbReference type="RefSeq" id="WP_379924161.1">
    <property type="nucleotide sequence ID" value="NZ_JBHTJI010000001.1"/>
</dbReference>
<gene>
    <name evidence="1" type="ORF">ACFQ1R_00700</name>
</gene>
<name>A0ABW3JES0_9FLAO</name>
<organism evidence="1 2">
    <name type="scientific">Mariniflexile jejuense</name>
    <dbReference type="NCBI Taxonomy" id="1173582"/>
    <lineage>
        <taxon>Bacteria</taxon>
        <taxon>Pseudomonadati</taxon>
        <taxon>Bacteroidota</taxon>
        <taxon>Flavobacteriia</taxon>
        <taxon>Flavobacteriales</taxon>
        <taxon>Flavobacteriaceae</taxon>
        <taxon>Mariniflexile</taxon>
    </lineage>
</organism>
<sequence length="188" mass="22042">MKNLLLLAFIIVSIISCNGNKTKYDTLKDSVEKFKDSLETLEVEAYIPEKYSEVKTDTILSNGFSVSIKTYTDMNRFVTFQYKVDETLTHIDKFRDWISEVKIKKDNVLIFDKKLDANFFLEQDKSIKDSVSKAINNKVWLNEDFPLEKNYVYLVGGFIFPESEKVIYYDIKIDTKGNYSLKKIKLEY</sequence>
<protein>
    <submittedName>
        <fullName evidence="1">Uncharacterized protein</fullName>
    </submittedName>
</protein>
<dbReference type="EMBL" id="JBHTJI010000001">
    <property type="protein sequence ID" value="MFD0988600.1"/>
    <property type="molecule type" value="Genomic_DNA"/>
</dbReference>
<comment type="caution">
    <text evidence="1">The sequence shown here is derived from an EMBL/GenBank/DDBJ whole genome shotgun (WGS) entry which is preliminary data.</text>
</comment>
<evidence type="ECO:0000313" key="1">
    <source>
        <dbReference type="EMBL" id="MFD0988600.1"/>
    </source>
</evidence>
<accession>A0ABW3JES0</accession>
<dbReference type="PROSITE" id="PS51257">
    <property type="entry name" value="PROKAR_LIPOPROTEIN"/>
    <property type="match status" value="1"/>
</dbReference>